<feature type="region of interest" description="Disordered" evidence="1">
    <location>
        <begin position="94"/>
        <end position="127"/>
    </location>
</feature>
<reference evidence="2 3" key="1">
    <citation type="submission" date="2015-08" db="EMBL/GenBank/DDBJ databases">
        <title>Ancestral chromatin configuration constrains chromatin evolution on differentiating sex chromosomes in Drosophila.</title>
        <authorList>
            <person name="Zhou Q."/>
            <person name="Bachtrog D."/>
        </authorList>
    </citation>
    <scope>NUCLEOTIDE SEQUENCE [LARGE SCALE GENOMIC DNA]</scope>
    <source>
        <tissue evidence="2">Whole larvae</tissue>
    </source>
</reference>
<evidence type="ECO:0000313" key="2">
    <source>
        <dbReference type="EMBL" id="ALC46981.1"/>
    </source>
</evidence>
<sequence length="247" mass="27070">MSNLQDVPLAEPEQMAEDVAATGAETAEHKSNSLKRFFKMGKKSSNLSEANDEVSAEVEEDINKEQTKHNSISRFLTRLKNNPNKTSGAVTFAETADNHTSSNMAVQTEQSEIGGEKPEKPAPNAKHNLRTSISGYWKMLFHRQKNANQQDANNEQSEQPSDVAAEAPAVPNAPPVPEQQQQQAQQTETVLVHDVSTETPSPSHHDLMQAVLVEKLPQVAAEMPNMLEAVQMLAVSDDVAVPMHDDN</sequence>
<evidence type="ECO:0000256" key="1">
    <source>
        <dbReference type="SAM" id="MobiDB-lite"/>
    </source>
</evidence>
<feature type="region of interest" description="Disordered" evidence="1">
    <location>
        <begin position="1"/>
        <end position="30"/>
    </location>
</feature>
<feature type="compositionally biased region" description="Polar residues" evidence="1">
    <location>
        <begin position="98"/>
        <end position="111"/>
    </location>
</feature>
<organism evidence="2 3">
    <name type="scientific">Drosophila busckii</name>
    <name type="common">Fruit fly</name>
    <dbReference type="NCBI Taxonomy" id="30019"/>
    <lineage>
        <taxon>Eukaryota</taxon>
        <taxon>Metazoa</taxon>
        <taxon>Ecdysozoa</taxon>
        <taxon>Arthropoda</taxon>
        <taxon>Hexapoda</taxon>
        <taxon>Insecta</taxon>
        <taxon>Pterygota</taxon>
        <taxon>Neoptera</taxon>
        <taxon>Endopterygota</taxon>
        <taxon>Diptera</taxon>
        <taxon>Brachycera</taxon>
        <taxon>Muscomorpha</taxon>
        <taxon>Ephydroidea</taxon>
        <taxon>Drosophilidae</taxon>
        <taxon>Drosophila</taxon>
    </lineage>
</organism>
<dbReference type="Proteomes" id="UP000494163">
    <property type="component" value="Chromosome 3R"/>
</dbReference>
<feature type="compositionally biased region" description="Polar residues" evidence="1">
    <location>
        <begin position="146"/>
        <end position="160"/>
    </location>
</feature>
<protein>
    <submittedName>
        <fullName evidence="2">CG5217</fullName>
    </submittedName>
</protein>
<feature type="region of interest" description="Disordered" evidence="1">
    <location>
        <begin position="44"/>
        <end position="69"/>
    </location>
</feature>
<proteinExistence type="predicted"/>
<dbReference type="EMBL" id="CP012526">
    <property type="protein sequence ID" value="ALC46981.1"/>
    <property type="molecule type" value="Genomic_DNA"/>
</dbReference>
<dbReference type="OrthoDB" id="7866379at2759"/>
<name>A0A0M5JCQ4_DROBS</name>
<feature type="compositionally biased region" description="Acidic residues" evidence="1">
    <location>
        <begin position="50"/>
        <end position="60"/>
    </location>
</feature>
<evidence type="ECO:0000313" key="3">
    <source>
        <dbReference type="Proteomes" id="UP000494163"/>
    </source>
</evidence>
<feature type="region of interest" description="Disordered" evidence="1">
    <location>
        <begin position="145"/>
        <end position="190"/>
    </location>
</feature>
<dbReference type="AlphaFoldDB" id="A0A0M5JCQ4"/>
<keyword evidence="3" id="KW-1185">Reference proteome</keyword>
<accession>A0A0M5JCQ4</accession>
<dbReference type="OMA" id="GRFFTRF"/>
<gene>
    <name evidence="2" type="ORF">Dbus_chr3Rg1731</name>
</gene>
<dbReference type="STRING" id="30019.A0A0M5JCQ4"/>